<dbReference type="SUPFAM" id="SSF52343">
    <property type="entry name" value="Ferredoxin reductase-like, C-terminal NADP-linked domain"/>
    <property type="match status" value="1"/>
</dbReference>
<evidence type="ECO:0000313" key="12">
    <source>
        <dbReference type="Proteomes" id="UP001629113"/>
    </source>
</evidence>
<evidence type="ECO:0000256" key="2">
    <source>
        <dbReference type="ARBA" id="ARBA00022448"/>
    </source>
</evidence>
<keyword evidence="5" id="KW-0406">Ion transport</keyword>
<dbReference type="Gene3D" id="3.40.50.80">
    <property type="entry name" value="Nucleotide-binding domain of ferredoxin-NADP reductase (FNR) module"/>
    <property type="match status" value="1"/>
</dbReference>
<evidence type="ECO:0000256" key="4">
    <source>
        <dbReference type="ARBA" id="ARBA00022989"/>
    </source>
</evidence>
<evidence type="ECO:0000256" key="8">
    <source>
        <dbReference type="SAM" id="Phobius"/>
    </source>
</evidence>
<keyword evidence="4 8" id="KW-1133">Transmembrane helix</keyword>
<keyword evidence="2" id="KW-0813">Transport</keyword>
<feature type="transmembrane region" description="Helical" evidence="8">
    <location>
        <begin position="171"/>
        <end position="194"/>
    </location>
</feature>
<keyword evidence="7" id="KW-0325">Glycoprotein</keyword>
<evidence type="ECO:0000256" key="5">
    <source>
        <dbReference type="ARBA" id="ARBA00023065"/>
    </source>
</evidence>
<dbReference type="InterPro" id="IPR051410">
    <property type="entry name" value="Ferric/Cupric_Reductase"/>
</dbReference>
<feature type="transmembrane region" description="Helical" evidence="8">
    <location>
        <begin position="376"/>
        <end position="396"/>
    </location>
</feature>
<feature type="transmembrane region" description="Helical" evidence="8">
    <location>
        <begin position="347"/>
        <end position="369"/>
    </location>
</feature>
<feature type="transmembrane region" description="Helical" evidence="8">
    <location>
        <begin position="408"/>
        <end position="426"/>
    </location>
</feature>
<comment type="subcellular location">
    <subcellularLocation>
        <location evidence="1">Membrane</location>
        <topology evidence="1">Multi-pass membrane protein</topology>
    </subcellularLocation>
</comment>
<name>A0ABR4PI47_9HELO</name>
<dbReference type="EMBL" id="JBFCZG010000004">
    <property type="protein sequence ID" value="KAL3422965.1"/>
    <property type="molecule type" value="Genomic_DNA"/>
</dbReference>
<dbReference type="PROSITE" id="PS51384">
    <property type="entry name" value="FAD_FR"/>
    <property type="match status" value="1"/>
</dbReference>
<dbReference type="InterPro" id="IPR039261">
    <property type="entry name" value="FNR_nucleotide-bd"/>
</dbReference>
<evidence type="ECO:0000256" key="3">
    <source>
        <dbReference type="ARBA" id="ARBA00022692"/>
    </source>
</evidence>
<feature type="signal peptide" evidence="9">
    <location>
        <begin position="1"/>
        <end position="19"/>
    </location>
</feature>
<evidence type="ECO:0000259" key="10">
    <source>
        <dbReference type="PROSITE" id="PS51384"/>
    </source>
</evidence>
<reference evidence="11 12" key="1">
    <citation type="submission" date="2024-06" db="EMBL/GenBank/DDBJ databases">
        <title>Complete genome of Phlyctema vagabunda strain 19-DSS-EL-015.</title>
        <authorList>
            <person name="Fiorenzani C."/>
        </authorList>
    </citation>
    <scope>NUCLEOTIDE SEQUENCE [LARGE SCALE GENOMIC DNA]</scope>
    <source>
        <strain evidence="11 12">19-DSS-EL-015</strain>
    </source>
</reference>
<feature type="domain" description="FAD-binding FR-type" evidence="10">
    <location>
        <begin position="415"/>
        <end position="567"/>
    </location>
</feature>
<keyword evidence="6 8" id="KW-0472">Membrane</keyword>
<feature type="transmembrane region" description="Helical" evidence="8">
    <location>
        <begin position="271"/>
        <end position="292"/>
    </location>
</feature>
<sequence>MRSSFGILGILLPLPKCLAFIGLGIEMYNPSCAFACRAVVASFPLECSTHEMSSGDHMGHGGMAMTTPECRASDTPFLTTLAWCMNSTCTDFGIEAWKLEKYWAEQSTGAIKTLPKWTYLEALMEVTEIPQQEVSEDGTLNFTAAVSRESWSAERMSMVRFEEQETLHSRYGLVLLVVGFGTPILVTLLSYLPYMTCFSAKMKSYLIYPSTIGTYHTRPLPYLLGNSPTIGQSLYIVMFFTINIFMAAIGYRSIKPNTWFETRWQEIMAYVSARTGVLAFALAPLVILFSGRNNFLLWLTNWSHSTYMLLHRWVARMFGLQVILHSIIELVLYIDMGSFKEETKLPYWIWGIVATLITCIMLVVSSLYFRRLSYEVFLISHIIMAVFVLVGSWYHVEYRFARKWGYEIWLYAAFAVWFFDRIVRVLRIAKVGIRQAKVTEVSSDTVRVDIKGVTWAATPGRHAYVYFPALSPFKPWENHPFSIIPTSMLLSRNHSISQKEEKRGEVLQNRDLEKIGNTISEREVSQSFTTAGVSLYIKKSSGITQLLRTNDQMKALMDGPYSNNNPDAVLRCDRLLLVGGGIGITGLLAFINCHPNVKLCWSVKQNAEGLVRDLDLLLYGLKEKEILIERRLDIDKLLEQELHSGWNKIGVVVCGPGGLCDDVRAAVVRVGRETKTVFELEVEAFSW</sequence>
<proteinExistence type="predicted"/>
<keyword evidence="12" id="KW-1185">Reference proteome</keyword>
<accession>A0ABR4PI47</accession>
<dbReference type="Pfam" id="PF01794">
    <property type="entry name" value="Ferric_reduct"/>
    <property type="match status" value="1"/>
</dbReference>
<gene>
    <name evidence="11" type="ORF">PVAG01_04712</name>
</gene>
<dbReference type="PANTHER" id="PTHR32361">
    <property type="entry name" value="FERRIC/CUPRIC REDUCTASE TRANSMEMBRANE COMPONENT"/>
    <property type="match status" value="1"/>
</dbReference>
<evidence type="ECO:0000256" key="9">
    <source>
        <dbReference type="SAM" id="SignalP"/>
    </source>
</evidence>
<evidence type="ECO:0000256" key="7">
    <source>
        <dbReference type="ARBA" id="ARBA00023180"/>
    </source>
</evidence>
<evidence type="ECO:0000256" key="1">
    <source>
        <dbReference type="ARBA" id="ARBA00004141"/>
    </source>
</evidence>
<organism evidence="11 12">
    <name type="scientific">Phlyctema vagabunda</name>
    <dbReference type="NCBI Taxonomy" id="108571"/>
    <lineage>
        <taxon>Eukaryota</taxon>
        <taxon>Fungi</taxon>
        <taxon>Dikarya</taxon>
        <taxon>Ascomycota</taxon>
        <taxon>Pezizomycotina</taxon>
        <taxon>Leotiomycetes</taxon>
        <taxon>Helotiales</taxon>
        <taxon>Dermateaceae</taxon>
        <taxon>Phlyctema</taxon>
    </lineage>
</organism>
<feature type="chain" id="PRO_5045517214" evidence="9">
    <location>
        <begin position="20"/>
        <end position="687"/>
    </location>
</feature>
<comment type="caution">
    <text evidence="11">The sequence shown here is derived from an EMBL/GenBank/DDBJ whole genome shotgun (WGS) entry which is preliminary data.</text>
</comment>
<protein>
    <submittedName>
        <fullName evidence="11">Ferric-chelate reductase</fullName>
    </submittedName>
</protein>
<dbReference type="Proteomes" id="UP001629113">
    <property type="component" value="Unassembled WGS sequence"/>
</dbReference>
<dbReference type="Pfam" id="PF08022">
    <property type="entry name" value="FAD_binding_8"/>
    <property type="match status" value="1"/>
</dbReference>
<dbReference type="SFLD" id="SFLDS00052">
    <property type="entry name" value="Ferric_Reductase_Domain"/>
    <property type="match status" value="1"/>
</dbReference>
<dbReference type="InterPro" id="IPR013130">
    <property type="entry name" value="Fe3_Rdtase_TM_dom"/>
</dbReference>
<evidence type="ECO:0000313" key="11">
    <source>
        <dbReference type="EMBL" id="KAL3422965.1"/>
    </source>
</evidence>
<dbReference type="CDD" id="cd06186">
    <property type="entry name" value="NOX_Duox_like_FAD_NADP"/>
    <property type="match status" value="1"/>
</dbReference>
<keyword evidence="3 8" id="KW-0812">Transmembrane</keyword>
<dbReference type="InterPro" id="IPR013112">
    <property type="entry name" value="FAD-bd_8"/>
</dbReference>
<feature type="transmembrane region" description="Helical" evidence="8">
    <location>
        <begin position="313"/>
        <end position="335"/>
    </location>
</feature>
<keyword evidence="9" id="KW-0732">Signal</keyword>
<dbReference type="InterPro" id="IPR017927">
    <property type="entry name" value="FAD-bd_FR_type"/>
</dbReference>
<feature type="transmembrane region" description="Helical" evidence="8">
    <location>
        <begin position="233"/>
        <end position="251"/>
    </location>
</feature>
<dbReference type="PANTHER" id="PTHR32361:SF9">
    <property type="entry name" value="FERRIC REDUCTASE TRANSMEMBRANE COMPONENT 3-RELATED"/>
    <property type="match status" value="1"/>
</dbReference>
<dbReference type="SFLD" id="SFLDG01168">
    <property type="entry name" value="Ferric_reductase_subgroup_(FRE"/>
    <property type="match status" value="1"/>
</dbReference>
<evidence type="ECO:0000256" key="6">
    <source>
        <dbReference type="ARBA" id="ARBA00023136"/>
    </source>
</evidence>